<comment type="caution">
    <text evidence="1">The sequence shown here is derived from an EMBL/GenBank/DDBJ whole genome shotgun (WGS) entry which is preliminary data.</text>
</comment>
<reference evidence="1 2" key="1">
    <citation type="submission" date="2019-11" db="EMBL/GenBank/DDBJ databases">
        <title>Pedobacter sp. HMF7647 Genome sequencing and assembly.</title>
        <authorList>
            <person name="Kang H."/>
            <person name="Kim H."/>
            <person name="Joh K."/>
        </authorList>
    </citation>
    <scope>NUCLEOTIDE SEQUENCE [LARGE SCALE GENOMIC DNA]</scope>
    <source>
        <strain evidence="1 2">HMF7647</strain>
    </source>
</reference>
<dbReference type="EMBL" id="WVHT01000002">
    <property type="protein sequence ID" value="MXV50503.1"/>
    <property type="molecule type" value="Genomic_DNA"/>
</dbReference>
<name>A0A7K1Y7F9_9SPHI</name>
<dbReference type="RefSeq" id="WP_160843671.1">
    <property type="nucleotide sequence ID" value="NZ_WVHT01000002.1"/>
</dbReference>
<gene>
    <name evidence="1" type="ORF">GS399_05915</name>
</gene>
<evidence type="ECO:0008006" key="3">
    <source>
        <dbReference type="Google" id="ProtNLM"/>
    </source>
</evidence>
<organism evidence="1 2">
    <name type="scientific">Hufsiella arboris</name>
    <dbReference type="NCBI Taxonomy" id="2695275"/>
    <lineage>
        <taxon>Bacteria</taxon>
        <taxon>Pseudomonadati</taxon>
        <taxon>Bacteroidota</taxon>
        <taxon>Sphingobacteriia</taxon>
        <taxon>Sphingobacteriales</taxon>
        <taxon>Sphingobacteriaceae</taxon>
        <taxon>Hufsiella</taxon>
    </lineage>
</organism>
<protein>
    <recommendedName>
        <fullName evidence="3">Secretin/TonB short N-terminal domain-containing protein</fullName>
    </recommendedName>
</protein>
<dbReference type="SUPFAM" id="SSF49464">
    <property type="entry name" value="Carboxypeptidase regulatory domain-like"/>
    <property type="match status" value="1"/>
</dbReference>
<accession>A0A7K1Y7F9</accession>
<dbReference type="InterPro" id="IPR008969">
    <property type="entry name" value="CarboxyPept-like_regulatory"/>
</dbReference>
<dbReference type="Gene3D" id="2.60.40.1120">
    <property type="entry name" value="Carboxypeptidase-like, regulatory domain"/>
    <property type="match status" value="1"/>
</dbReference>
<dbReference type="Proteomes" id="UP000466586">
    <property type="component" value="Unassembled WGS sequence"/>
</dbReference>
<sequence>MFKMYIALNLCFFAVIFVPCVKAQSLLSRNMSIAAHGQRIDDVLQMIEGKGGFNFSYNSDNLPKDSVVTIEANNETVKEVLDKLLNNKYQYREAKDHIILKYSPSELVLITERAENEDKNYLISGFIHDKRSGNRLPNASVYERNQLQSAITDEQGHFQIKLHNNNNQPLAITISKEFYRDTTIVFLSDIAVNGHNNRYRYSPNFSDLENTSFGRFLLSSAQKLQALNIGDFIAERPFQISLYPGLSTHGKFSGQVVNNISLNILGGYNAGVDMVEVGGLFNLNRGDVRYVQVGGLFNIAGGSITGVQVGGIFNNDLGRVSGVQVAGIFNNVRKNYNGVQVGGIMNKVKDETSGIQIAGLYNHVAASVSGMQIGGLFNFTKSKLRGMQIGLLNFAKYNQGFQIGLINVSDSSSGMSLGLVNIVKNGYHKIALSSNETQPANIQFKSGSNALYTIWQAGTNLGNQKLYSFGAGLGTSLLFTNRFGMNPELSSRYLYQGSWDYLNLLNRLDLGFHYSFSKYFSVSAGPALNIYYSDQTDPVSGYSFVNARDHHFATNNSKVSGWIGWMAAISFF</sequence>
<evidence type="ECO:0000313" key="2">
    <source>
        <dbReference type="Proteomes" id="UP000466586"/>
    </source>
</evidence>
<keyword evidence="2" id="KW-1185">Reference proteome</keyword>
<evidence type="ECO:0000313" key="1">
    <source>
        <dbReference type="EMBL" id="MXV50503.1"/>
    </source>
</evidence>
<dbReference type="AlphaFoldDB" id="A0A7K1Y7F9"/>
<proteinExistence type="predicted"/>